<feature type="transmembrane region" description="Helical" evidence="3">
    <location>
        <begin position="427"/>
        <end position="448"/>
    </location>
</feature>
<feature type="signal peptide" evidence="4">
    <location>
        <begin position="1"/>
        <end position="23"/>
    </location>
</feature>
<evidence type="ECO:0000256" key="3">
    <source>
        <dbReference type="SAM" id="Phobius"/>
    </source>
</evidence>
<evidence type="ECO:0000256" key="2">
    <source>
        <dbReference type="ARBA" id="ARBA00022737"/>
    </source>
</evidence>
<dbReference type="InterPro" id="IPR003591">
    <property type="entry name" value="Leu-rich_rpt_typical-subtyp"/>
</dbReference>
<evidence type="ECO:0000256" key="4">
    <source>
        <dbReference type="SAM" id="SignalP"/>
    </source>
</evidence>
<keyword evidence="6" id="KW-1185">Reference proteome</keyword>
<dbReference type="Proteomes" id="UP000837857">
    <property type="component" value="Chromosome 18"/>
</dbReference>
<keyword evidence="1" id="KW-0433">Leucine-rich repeat</keyword>
<keyword evidence="3" id="KW-0812">Transmembrane</keyword>
<evidence type="ECO:0008006" key="7">
    <source>
        <dbReference type="Google" id="ProtNLM"/>
    </source>
</evidence>
<feature type="chain" id="PRO_5046260321" description="Protein singed wings 2" evidence="4">
    <location>
        <begin position="24"/>
        <end position="467"/>
    </location>
</feature>
<organism evidence="5 6">
    <name type="scientific">Iphiclides podalirius</name>
    <name type="common">scarce swallowtail</name>
    <dbReference type="NCBI Taxonomy" id="110791"/>
    <lineage>
        <taxon>Eukaryota</taxon>
        <taxon>Metazoa</taxon>
        <taxon>Ecdysozoa</taxon>
        <taxon>Arthropoda</taxon>
        <taxon>Hexapoda</taxon>
        <taxon>Insecta</taxon>
        <taxon>Pterygota</taxon>
        <taxon>Neoptera</taxon>
        <taxon>Endopterygota</taxon>
        <taxon>Lepidoptera</taxon>
        <taxon>Glossata</taxon>
        <taxon>Ditrysia</taxon>
        <taxon>Papilionoidea</taxon>
        <taxon>Papilionidae</taxon>
        <taxon>Papilioninae</taxon>
        <taxon>Iphiclides</taxon>
    </lineage>
</organism>
<dbReference type="InterPro" id="IPR032675">
    <property type="entry name" value="LRR_dom_sf"/>
</dbReference>
<dbReference type="SUPFAM" id="SSF52047">
    <property type="entry name" value="RNI-like"/>
    <property type="match status" value="1"/>
</dbReference>
<reference evidence="5" key="1">
    <citation type="submission" date="2022-03" db="EMBL/GenBank/DDBJ databases">
        <authorList>
            <person name="Martin H S."/>
        </authorList>
    </citation>
    <scope>NUCLEOTIDE SEQUENCE</scope>
</reference>
<dbReference type="PANTHER" id="PTHR24369">
    <property type="entry name" value="ANTIGEN BSP, PUTATIVE-RELATED"/>
    <property type="match status" value="1"/>
</dbReference>
<dbReference type="EMBL" id="OW152830">
    <property type="protein sequence ID" value="CAH2048576.1"/>
    <property type="molecule type" value="Genomic_DNA"/>
</dbReference>
<evidence type="ECO:0000313" key="5">
    <source>
        <dbReference type="EMBL" id="CAH2048576.1"/>
    </source>
</evidence>
<keyword evidence="3" id="KW-1133">Transmembrane helix</keyword>
<sequence length="467" mass="53836">MKLKMPEAVILLVVAHLSIPVQTIRRNDLYLSRICSLSEHTETAACVMKNTGLLCRYGLTSEWVEEVKYEIKFLKILDWPSACFNVARLQHIFPELRALEFINCTVLTMFNGRFKQSSKIERIGFHGLTSLWEVPAELVLYMPELRELDLRGNGLRHIRARLIKGPPHLERVYLSNNKWDCSDGGLDWLAMERENSTVKQRIVDYYQLICNQKLYKGKPLYKVMDIIKMVRQTCPKPCACAMTHVVSDRAGAVIPMITVDCSNKHLEQPPATLPPGTTTLRLENNKITTIRMIMQNPQYQKLADLYLDNNSISAVKELEGSEWFGTFRVLSLRGNMLKQIPVYVFDKAIQVNNNIMHVLLGHNPFRCDCHFIPRFQALLHKYKRVIRDQLDIRCQKSDDKSISYAQISTISLGNVCSREQTEMPISYVNIINIILLVLILLIIGRFLYDWHVFKTTGKLPWISSILP</sequence>
<keyword evidence="3" id="KW-0472">Membrane</keyword>
<dbReference type="InterPro" id="IPR050541">
    <property type="entry name" value="LRR_TM_domain-containing"/>
</dbReference>
<accession>A0ABN8I8J3</accession>
<keyword evidence="4" id="KW-0732">Signal</keyword>
<gene>
    <name evidence="5" type="ORF">IPOD504_LOCUS6190</name>
</gene>
<evidence type="ECO:0000313" key="6">
    <source>
        <dbReference type="Proteomes" id="UP000837857"/>
    </source>
</evidence>
<keyword evidence="2" id="KW-0677">Repeat</keyword>
<dbReference type="PANTHER" id="PTHR24369:SF211">
    <property type="entry name" value="LEUCINE-RICH REPEAT-CONTAINING PROTEIN 15-LIKE"/>
    <property type="match status" value="1"/>
</dbReference>
<dbReference type="SMART" id="SM00369">
    <property type="entry name" value="LRR_TYP"/>
    <property type="match status" value="2"/>
</dbReference>
<protein>
    <recommendedName>
        <fullName evidence="7">Protein singed wings 2</fullName>
    </recommendedName>
</protein>
<evidence type="ECO:0000256" key="1">
    <source>
        <dbReference type="ARBA" id="ARBA00022614"/>
    </source>
</evidence>
<name>A0ABN8I8J3_9NEOP</name>
<proteinExistence type="predicted"/>
<feature type="non-terminal residue" evidence="5">
    <location>
        <position position="467"/>
    </location>
</feature>
<dbReference type="Gene3D" id="3.80.10.10">
    <property type="entry name" value="Ribonuclease Inhibitor"/>
    <property type="match status" value="2"/>
</dbReference>